<dbReference type="Pfam" id="PF17866">
    <property type="entry name" value="AAA_lid_6"/>
    <property type="match status" value="1"/>
</dbReference>
<dbReference type="InterPro" id="IPR050773">
    <property type="entry name" value="CbxX/CfxQ_RuBisCO_ESX"/>
</dbReference>
<feature type="region of interest" description="Disordered" evidence="4">
    <location>
        <begin position="143"/>
        <end position="164"/>
    </location>
</feature>
<dbReference type="PANTHER" id="PTHR43392:SF2">
    <property type="entry name" value="AAA-TYPE ATPASE FAMILY PROTEIN _ ANKYRIN REPEAT FAMILY PROTEIN"/>
    <property type="match status" value="1"/>
</dbReference>
<dbReference type="FunFam" id="3.40.50.300:FF:000216">
    <property type="entry name" value="Type VII secretion ATPase EccA"/>
    <property type="match status" value="1"/>
</dbReference>
<dbReference type="AlphaFoldDB" id="A0A3P1VD65"/>
<dbReference type="SUPFAM" id="SSF52540">
    <property type="entry name" value="P-loop containing nucleoside triphosphate hydrolases"/>
    <property type="match status" value="1"/>
</dbReference>
<dbReference type="InterPro" id="IPR000641">
    <property type="entry name" value="CbxX/CfxQ"/>
</dbReference>
<keyword evidence="7" id="KW-1185">Reference proteome</keyword>
<evidence type="ECO:0000256" key="3">
    <source>
        <dbReference type="ARBA" id="ARBA00022840"/>
    </source>
</evidence>
<dbReference type="Gene3D" id="1.10.8.60">
    <property type="match status" value="1"/>
</dbReference>
<evidence type="ECO:0000256" key="4">
    <source>
        <dbReference type="SAM" id="MobiDB-lite"/>
    </source>
</evidence>
<evidence type="ECO:0000313" key="6">
    <source>
        <dbReference type="EMBL" id="RRD31708.1"/>
    </source>
</evidence>
<dbReference type="PRINTS" id="PR00819">
    <property type="entry name" value="CBXCFQXSUPER"/>
</dbReference>
<evidence type="ECO:0000256" key="1">
    <source>
        <dbReference type="ARBA" id="ARBA00010378"/>
    </source>
</evidence>
<reference evidence="6 7" key="1">
    <citation type="submission" date="2018-11" db="EMBL/GenBank/DDBJ databases">
        <title>Genomes From Bacteria Associated with the Canine Oral Cavity: a Test Case for Automated Genome-Based Taxonomic Assignment.</title>
        <authorList>
            <person name="Coil D.A."/>
            <person name="Jospin G."/>
            <person name="Darling A.E."/>
            <person name="Wallis C."/>
            <person name="Davis I.J."/>
            <person name="Harris S."/>
            <person name="Eisen J.A."/>
            <person name="Holcombe L.J."/>
            <person name="O'Flynn C."/>
        </authorList>
    </citation>
    <scope>NUCLEOTIDE SEQUENCE [LARGE SCALE GENOMIC DNA]</scope>
    <source>
        <strain evidence="6 7">OH4621_COT-116</strain>
    </source>
</reference>
<proteinExistence type="inferred from homology"/>
<evidence type="ECO:0000256" key="2">
    <source>
        <dbReference type="ARBA" id="ARBA00022741"/>
    </source>
</evidence>
<dbReference type="Gene3D" id="3.40.50.300">
    <property type="entry name" value="P-loop containing nucleotide triphosphate hydrolases"/>
    <property type="match status" value="1"/>
</dbReference>
<comment type="similarity">
    <text evidence="1">Belongs to the CbxX/CfxQ family.</text>
</comment>
<dbReference type="Pfam" id="PF00004">
    <property type="entry name" value="AAA"/>
    <property type="match status" value="1"/>
</dbReference>
<accession>A0A3P1VD65</accession>
<keyword evidence="3" id="KW-0067">ATP-binding</keyword>
<dbReference type="InterPro" id="IPR003959">
    <property type="entry name" value="ATPase_AAA_core"/>
</dbReference>
<dbReference type="InterPro" id="IPR003593">
    <property type="entry name" value="AAA+_ATPase"/>
</dbReference>
<comment type="caution">
    <text evidence="6">The sequence shown here is derived from an EMBL/GenBank/DDBJ whole genome shotgun (WGS) entry which is preliminary data.</text>
</comment>
<name>A0A3P1VD65_9STRE</name>
<evidence type="ECO:0000313" key="7">
    <source>
        <dbReference type="Proteomes" id="UP000281771"/>
    </source>
</evidence>
<feature type="domain" description="AAA+ ATPase" evidence="5">
    <location>
        <begin position="211"/>
        <end position="348"/>
    </location>
</feature>
<dbReference type="InterPro" id="IPR041627">
    <property type="entry name" value="AAA_lid_6"/>
</dbReference>
<dbReference type="InterPro" id="IPR027417">
    <property type="entry name" value="P-loop_NTPase"/>
</dbReference>
<dbReference type="GO" id="GO:0016887">
    <property type="term" value="F:ATP hydrolysis activity"/>
    <property type="evidence" value="ECO:0007669"/>
    <property type="project" value="InterPro"/>
</dbReference>
<dbReference type="SMART" id="SM00382">
    <property type="entry name" value="AAA"/>
    <property type="match status" value="1"/>
</dbReference>
<dbReference type="CDD" id="cd00009">
    <property type="entry name" value="AAA"/>
    <property type="match status" value="1"/>
</dbReference>
<dbReference type="PANTHER" id="PTHR43392">
    <property type="entry name" value="AAA-TYPE ATPASE FAMILY PROTEIN / ANKYRIN REPEAT FAMILY PROTEIN"/>
    <property type="match status" value="1"/>
</dbReference>
<dbReference type="GO" id="GO:0005524">
    <property type="term" value="F:ATP binding"/>
    <property type="evidence" value="ECO:0007669"/>
    <property type="project" value="UniProtKB-KW"/>
</dbReference>
<evidence type="ECO:0000259" key="5">
    <source>
        <dbReference type="SMART" id="SM00382"/>
    </source>
</evidence>
<keyword evidence="2" id="KW-0547">Nucleotide-binding</keyword>
<dbReference type="EMBL" id="RQZA01000003">
    <property type="protein sequence ID" value="RRD31708.1"/>
    <property type="molecule type" value="Genomic_DNA"/>
</dbReference>
<dbReference type="Proteomes" id="UP000281771">
    <property type="component" value="Unassembled WGS sequence"/>
</dbReference>
<sequence>MNIDIKNVLDQLFYVCDQADLNKKIPDIKTLVIKEILSFIVYITIGDSIERVNFFKSVYFTEGVGTIPIIKDGHIPEFFYLLSEGSRNFIEESYINAIISVGKYYLVNNNTKRNTDSEKFSLYLSTMKNALVNQKIQTRENTTVLSKSEKPVNSEVTPSENENNEETLEELLAQLERLIGLDGVKFEIRTLTNILKINKIRENRGLKVPVISKHLVFLGNPGTGKTTVARLVAKIYKQLGVLEKGQLVEVDRAGLVAGYVGQTALKSQEVIQEAMGGILFIDEAYALAKGDSDFGQEAIDTLLKAMEDHRNEFVLIVAGYNEPMNRFLDSNPGLKSRFNKSIIFDDYTPEQLFSILVLLCDSNDVKLEEDSIPLMKNYFKKICEEKKENFANGREVRNLFEKAFSNQANRIANLDTITDNDLREIKFEDFGI</sequence>
<protein>
    <submittedName>
        <fullName evidence="6">AAA family ATPase</fullName>
    </submittedName>
</protein>
<organism evidence="6 7">
    <name type="scientific">Streptococcus minor</name>
    <dbReference type="NCBI Taxonomy" id="229549"/>
    <lineage>
        <taxon>Bacteria</taxon>
        <taxon>Bacillati</taxon>
        <taxon>Bacillota</taxon>
        <taxon>Bacilli</taxon>
        <taxon>Lactobacillales</taxon>
        <taxon>Streptococcaceae</taxon>
        <taxon>Streptococcus</taxon>
    </lineage>
</organism>
<gene>
    <name evidence="6" type="ORF">EII38_05475</name>
</gene>